<gene>
    <name evidence="13" type="primary">pgk</name>
    <name evidence="17" type="ORF">DBW69_05410</name>
</gene>
<evidence type="ECO:0000256" key="5">
    <source>
        <dbReference type="ARBA" id="ARBA00013061"/>
    </source>
</evidence>
<dbReference type="PANTHER" id="PTHR11406:SF23">
    <property type="entry name" value="PHOSPHOGLYCERATE KINASE 1, CHLOROPLASTIC-RELATED"/>
    <property type="match status" value="1"/>
</dbReference>
<comment type="pathway">
    <text evidence="2 13">Carbohydrate degradation; glycolysis; pyruvate from D-glyceraldehyde 3-phosphate: step 2/5.</text>
</comment>
<sequence length="410" mass="43229">MTTARPLDDLLSQSDIQGKKVFVRADLNVPVTPQGTIRDATRLDRLLPTLQELSDAGARVGILSHFGRPNGEKNPAMSLKPIAHALSSILNKEVSFCADCIGHPAMTGMDNLSAGGLTVLENTRFHPGEEANDEAFIKSLSAPADAFINDAFSAAHRAHASTEGLARILPSYAGRSLQKELEALETVLGNPTRPVMAVVGGAKISTKLDLLFNLISKVDTLVIGGGMANTFMAAQGIAIGRSLCEESMFDKVRDILRAAKDSNCEILLPDDVVLAENFAATDSPVSSQATQVPEDMMILDAGPLAVSKIKAAIEKSKTLVWNGPLGAFELTPFDEGTKIAAQFAAQQTIAGKLVSVAGGGDTVAALNHSDAADGFTYISTAGGAFLEWLEGKTLPAIDTLQHNMLVKRVG</sequence>
<name>A0A368DYT8_9PROT</name>
<dbReference type="FunFam" id="3.40.50.1260:FF:000031">
    <property type="entry name" value="Phosphoglycerate kinase 1"/>
    <property type="match status" value="1"/>
</dbReference>
<comment type="caution">
    <text evidence="13">Lacks conserved residue(s) required for the propagation of feature annotation.</text>
</comment>
<comment type="caution">
    <text evidence="17">The sequence shown here is derived from an EMBL/GenBank/DDBJ whole genome shotgun (WGS) entry which is preliminary data.</text>
</comment>
<dbReference type="GO" id="GO:0006094">
    <property type="term" value="P:gluconeogenesis"/>
    <property type="evidence" value="ECO:0007669"/>
    <property type="project" value="TreeGrafter"/>
</dbReference>
<evidence type="ECO:0000256" key="15">
    <source>
        <dbReference type="PIRSR" id="PIRSR000724-2"/>
    </source>
</evidence>
<comment type="similarity">
    <text evidence="3 13 16">Belongs to the phosphoglycerate kinase family.</text>
</comment>
<dbReference type="UniPathway" id="UPA00109">
    <property type="reaction ID" value="UER00185"/>
</dbReference>
<dbReference type="InterPro" id="IPR015824">
    <property type="entry name" value="Phosphoglycerate_kinase_N"/>
</dbReference>
<evidence type="ECO:0000256" key="9">
    <source>
        <dbReference type="ARBA" id="ARBA00022741"/>
    </source>
</evidence>
<dbReference type="PRINTS" id="PR00477">
    <property type="entry name" value="PHGLYCKINASE"/>
</dbReference>
<evidence type="ECO:0000256" key="2">
    <source>
        <dbReference type="ARBA" id="ARBA00004838"/>
    </source>
</evidence>
<dbReference type="EMBL" id="QOQF01000022">
    <property type="protein sequence ID" value="RCL76371.1"/>
    <property type="molecule type" value="Genomic_DNA"/>
</dbReference>
<evidence type="ECO:0000256" key="11">
    <source>
        <dbReference type="ARBA" id="ARBA00022840"/>
    </source>
</evidence>
<dbReference type="GO" id="GO:0005524">
    <property type="term" value="F:ATP binding"/>
    <property type="evidence" value="ECO:0007669"/>
    <property type="project" value="UniProtKB-KW"/>
</dbReference>
<dbReference type="Proteomes" id="UP000252132">
    <property type="component" value="Unassembled WGS sequence"/>
</dbReference>
<dbReference type="HAMAP" id="MF_00145">
    <property type="entry name" value="Phosphoglyc_kinase"/>
    <property type="match status" value="1"/>
</dbReference>
<evidence type="ECO:0000256" key="1">
    <source>
        <dbReference type="ARBA" id="ARBA00000642"/>
    </source>
</evidence>
<dbReference type="InterPro" id="IPR001576">
    <property type="entry name" value="Phosphoglycerate_kinase"/>
</dbReference>
<keyword evidence="8 13" id="KW-0808">Transferase</keyword>
<evidence type="ECO:0000256" key="14">
    <source>
        <dbReference type="PIRSR" id="PIRSR000724-1"/>
    </source>
</evidence>
<protein>
    <recommendedName>
        <fullName evidence="6 13">Phosphoglycerate kinase</fullName>
        <ecNumber evidence="5 13">2.7.2.3</ecNumber>
    </recommendedName>
</protein>
<dbReference type="GO" id="GO:0004618">
    <property type="term" value="F:phosphoglycerate kinase activity"/>
    <property type="evidence" value="ECO:0007669"/>
    <property type="project" value="UniProtKB-UniRule"/>
</dbReference>
<feature type="binding site" evidence="13 14">
    <location>
        <begin position="26"/>
        <end position="28"/>
    </location>
    <ligand>
        <name>substrate</name>
    </ligand>
</feature>
<keyword evidence="10 13" id="KW-0418">Kinase</keyword>
<dbReference type="Pfam" id="PF00162">
    <property type="entry name" value="PGK"/>
    <property type="match status" value="1"/>
</dbReference>
<dbReference type="InterPro" id="IPR036043">
    <property type="entry name" value="Phosphoglycerate_kinase_sf"/>
</dbReference>
<dbReference type="Gene3D" id="3.40.50.1260">
    <property type="entry name" value="Phosphoglycerate kinase, N-terminal domain"/>
    <property type="match status" value="2"/>
</dbReference>
<dbReference type="SUPFAM" id="SSF53748">
    <property type="entry name" value="Phosphoglycerate kinase"/>
    <property type="match status" value="1"/>
</dbReference>
<evidence type="ECO:0000256" key="6">
    <source>
        <dbReference type="ARBA" id="ARBA00016471"/>
    </source>
</evidence>
<keyword evidence="11 13" id="KW-0067">ATP-binding</keyword>
<comment type="subcellular location">
    <subcellularLocation>
        <location evidence="13">Cytoplasm</location>
    </subcellularLocation>
</comment>
<evidence type="ECO:0000256" key="10">
    <source>
        <dbReference type="ARBA" id="ARBA00022777"/>
    </source>
</evidence>
<comment type="subunit">
    <text evidence="4 13">Monomer.</text>
</comment>
<feature type="binding site" evidence="13">
    <location>
        <position position="42"/>
    </location>
    <ligand>
        <name>substrate</name>
    </ligand>
</feature>
<feature type="binding site" evidence="13 14">
    <location>
        <begin position="65"/>
        <end position="68"/>
    </location>
    <ligand>
        <name>substrate</name>
    </ligand>
</feature>
<dbReference type="GO" id="GO:0005829">
    <property type="term" value="C:cytosol"/>
    <property type="evidence" value="ECO:0007669"/>
    <property type="project" value="TreeGrafter"/>
</dbReference>
<keyword evidence="7 13" id="KW-0963">Cytoplasm</keyword>
<evidence type="ECO:0000313" key="17">
    <source>
        <dbReference type="EMBL" id="RCL76371.1"/>
    </source>
</evidence>
<dbReference type="PIRSF" id="PIRSF000724">
    <property type="entry name" value="Pgk"/>
    <property type="match status" value="1"/>
</dbReference>
<feature type="binding site" evidence="14">
    <location>
        <position position="42"/>
    </location>
    <ligand>
        <name>(2R)-3-phosphoglycerate</name>
        <dbReference type="ChEBI" id="CHEBI:58272"/>
    </ligand>
</feature>
<dbReference type="GO" id="GO:0006096">
    <property type="term" value="P:glycolytic process"/>
    <property type="evidence" value="ECO:0007669"/>
    <property type="project" value="UniProtKB-UniRule"/>
</dbReference>
<comment type="catalytic activity">
    <reaction evidence="1 13 16">
        <text>(2R)-3-phosphoglycerate + ATP = (2R)-3-phospho-glyceroyl phosphate + ADP</text>
        <dbReference type="Rhea" id="RHEA:14801"/>
        <dbReference type="ChEBI" id="CHEBI:30616"/>
        <dbReference type="ChEBI" id="CHEBI:57604"/>
        <dbReference type="ChEBI" id="CHEBI:58272"/>
        <dbReference type="ChEBI" id="CHEBI:456216"/>
        <dbReference type="EC" id="2.7.2.3"/>
    </reaction>
</comment>
<proteinExistence type="inferred from homology"/>
<feature type="binding site" evidence="14">
    <location>
        <position position="157"/>
    </location>
    <ligand>
        <name>(2R)-3-phosphoglycerate</name>
        <dbReference type="ChEBI" id="CHEBI:58272"/>
    </ligand>
</feature>
<keyword evidence="12 13" id="KW-0324">Glycolysis</keyword>
<dbReference type="FunFam" id="3.40.50.1260:FF:000006">
    <property type="entry name" value="Phosphoglycerate kinase"/>
    <property type="match status" value="1"/>
</dbReference>
<dbReference type="AlphaFoldDB" id="A0A368DYT8"/>
<evidence type="ECO:0000256" key="8">
    <source>
        <dbReference type="ARBA" id="ARBA00022679"/>
    </source>
</evidence>
<feature type="binding site" evidence="13 15">
    <location>
        <position position="207"/>
    </location>
    <ligand>
        <name>ATP</name>
        <dbReference type="ChEBI" id="CHEBI:30616"/>
    </ligand>
</feature>
<dbReference type="EC" id="2.7.2.3" evidence="5 13"/>
<keyword evidence="9 13" id="KW-0547">Nucleotide-binding</keyword>
<dbReference type="PANTHER" id="PTHR11406">
    <property type="entry name" value="PHOSPHOGLYCERATE KINASE"/>
    <property type="match status" value="1"/>
</dbReference>
<evidence type="ECO:0000256" key="3">
    <source>
        <dbReference type="ARBA" id="ARBA00008982"/>
    </source>
</evidence>
<organism evidence="17 18">
    <name type="scientific">PS1 clade bacterium</name>
    <dbReference type="NCBI Taxonomy" id="2175152"/>
    <lineage>
        <taxon>Bacteria</taxon>
        <taxon>Pseudomonadati</taxon>
        <taxon>Pseudomonadota</taxon>
        <taxon>Alphaproteobacteria</taxon>
        <taxon>PS1 clade</taxon>
    </lineage>
</organism>
<evidence type="ECO:0000256" key="16">
    <source>
        <dbReference type="RuleBase" id="RU000532"/>
    </source>
</evidence>
<evidence type="ECO:0000256" key="4">
    <source>
        <dbReference type="ARBA" id="ARBA00011245"/>
    </source>
</evidence>
<feature type="binding site" evidence="13 15">
    <location>
        <begin position="359"/>
        <end position="362"/>
    </location>
    <ligand>
        <name>ATP</name>
        <dbReference type="ChEBI" id="CHEBI:30616"/>
    </ligand>
</feature>
<feature type="binding site" evidence="14">
    <location>
        <position position="124"/>
    </location>
    <ligand>
        <name>(2R)-3-phosphoglycerate</name>
        <dbReference type="ChEBI" id="CHEBI:58272"/>
    </ligand>
</feature>
<dbReference type="PROSITE" id="PS00111">
    <property type="entry name" value="PGLYCERATE_KINASE"/>
    <property type="match status" value="1"/>
</dbReference>
<evidence type="ECO:0000313" key="18">
    <source>
        <dbReference type="Proteomes" id="UP000252132"/>
    </source>
</evidence>
<dbReference type="GO" id="GO:0043531">
    <property type="term" value="F:ADP binding"/>
    <property type="evidence" value="ECO:0007669"/>
    <property type="project" value="TreeGrafter"/>
</dbReference>
<reference evidence="17 18" key="1">
    <citation type="journal article" date="2018" name="Microbiome">
        <title>Fine metagenomic profile of the Mediterranean stratified and mixed water columns revealed by assembly and recruitment.</title>
        <authorList>
            <person name="Haro-Moreno J.M."/>
            <person name="Lopez-Perez M."/>
            <person name="De La Torre J.R."/>
            <person name="Picazo A."/>
            <person name="Camacho A."/>
            <person name="Rodriguez-Valera F."/>
        </authorList>
    </citation>
    <scope>NUCLEOTIDE SEQUENCE [LARGE SCALE GENOMIC DNA]</scope>
    <source>
        <strain evidence="17">MED-G55</strain>
    </source>
</reference>
<dbReference type="InterPro" id="IPR015911">
    <property type="entry name" value="Phosphoglycerate_kinase_CS"/>
</dbReference>
<evidence type="ECO:0000256" key="7">
    <source>
        <dbReference type="ARBA" id="ARBA00022490"/>
    </source>
</evidence>
<evidence type="ECO:0000256" key="12">
    <source>
        <dbReference type="ARBA" id="ARBA00023152"/>
    </source>
</evidence>
<feature type="binding site" evidence="13">
    <location>
        <position position="157"/>
    </location>
    <ligand>
        <name>substrate</name>
    </ligand>
</feature>
<feature type="binding site" evidence="13 15">
    <location>
        <position position="329"/>
    </location>
    <ligand>
        <name>ATP</name>
        <dbReference type="ChEBI" id="CHEBI:30616"/>
    </ligand>
</feature>
<feature type="binding site" evidence="13">
    <location>
        <position position="124"/>
    </location>
    <ligand>
        <name>substrate</name>
    </ligand>
</feature>
<accession>A0A368DYT8</accession>
<evidence type="ECO:0000256" key="13">
    <source>
        <dbReference type="HAMAP-Rule" id="MF_00145"/>
    </source>
</evidence>